<dbReference type="AlphaFoldDB" id="A0A5M9JHB3"/>
<dbReference type="Proteomes" id="UP000322873">
    <property type="component" value="Unassembled WGS sequence"/>
</dbReference>
<feature type="compositionally biased region" description="Basic residues" evidence="1">
    <location>
        <begin position="363"/>
        <end position="379"/>
    </location>
</feature>
<dbReference type="GO" id="GO:0006360">
    <property type="term" value="P:transcription by RNA polymerase I"/>
    <property type="evidence" value="ECO:0007669"/>
    <property type="project" value="InterPro"/>
</dbReference>
<proteinExistence type="predicted"/>
<dbReference type="PANTHER" id="PTHR28155">
    <property type="entry name" value="ACR243WP"/>
    <property type="match status" value="1"/>
</dbReference>
<sequence>MGSAKNTPREEKKKAKSSSKSSSKPTTKTQVAKSPQTFKSTEFIAESDNEKDEPIETNSSSDSDNDSLPSNPAVKSPPKSKSKPNGKLAESSDSSEAESGEESESGSSSGEEEEEESDAESESNTNGNKSAIPPPSKKDARTVSLKVAPFKPPPGFEKNSSKNSSKASQLFNKSNLEGKEIWYITAPASVPIASVKEISLQDAKLGKAVFSQDGNDYGFVHDPLDDMTYTKILLPSNSKDGYSIEKKPVNQIYHMQQVVNLSKTNSSQATVPAKRPVRQQPKGLKARYQPIGFASAPGIIGSDDESDSEERAPKFQKIAMSEDENSDVEMEDAPPAATPAKKSKSDKSKKTQKDSEEGADRSSKKKHKESGDKKKKHKKTDNLDPETTTNTRASQLCIPPPNKTLNSSSNSDTTLSNSQPTKFNSTMKSLFSDPESAKKKATEVVSTEGPGVTTKNEARREKKAQKEAKRRRLESRTDNF</sequence>
<evidence type="ECO:0000256" key="1">
    <source>
        <dbReference type="SAM" id="MobiDB-lite"/>
    </source>
</evidence>
<reference evidence="2 3" key="1">
    <citation type="submission" date="2019-06" db="EMBL/GenBank/DDBJ databases">
        <title>Genome Sequence of the Brown Rot Fungal Pathogen Monilinia fructicola.</title>
        <authorList>
            <person name="De Miccolis Angelini R.M."/>
            <person name="Landi L."/>
            <person name="Abate D."/>
            <person name="Pollastro S."/>
            <person name="Romanazzi G."/>
            <person name="Faretra F."/>
        </authorList>
    </citation>
    <scope>NUCLEOTIDE SEQUENCE [LARGE SCALE GENOMIC DNA]</scope>
    <source>
        <strain evidence="2 3">Mfrc123</strain>
    </source>
</reference>
<accession>A0A5M9JHB3</accession>
<evidence type="ECO:0000313" key="3">
    <source>
        <dbReference type="Proteomes" id="UP000322873"/>
    </source>
</evidence>
<dbReference type="InterPro" id="IPR013240">
    <property type="entry name" value="DNA-dir_RNA_pol1_su_RPA34"/>
</dbReference>
<comment type="caution">
    <text evidence="2">The sequence shown here is derived from an EMBL/GenBank/DDBJ whole genome shotgun (WGS) entry which is preliminary data.</text>
</comment>
<dbReference type="EMBL" id="VICG01000012">
    <property type="protein sequence ID" value="KAA8566505.1"/>
    <property type="molecule type" value="Genomic_DNA"/>
</dbReference>
<feature type="compositionally biased region" description="Acidic residues" evidence="1">
    <location>
        <begin position="321"/>
        <end position="332"/>
    </location>
</feature>
<feature type="compositionally biased region" description="Basic and acidic residues" evidence="1">
    <location>
        <begin position="456"/>
        <end position="467"/>
    </location>
</feature>
<evidence type="ECO:0008006" key="4">
    <source>
        <dbReference type="Google" id="ProtNLM"/>
    </source>
</evidence>
<feature type="compositionally biased region" description="Polar residues" evidence="1">
    <location>
        <begin position="385"/>
        <end position="394"/>
    </location>
</feature>
<feature type="compositionally biased region" description="Low complexity" evidence="1">
    <location>
        <begin position="404"/>
        <end position="418"/>
    </location>
</feature>
<feature type="compositionally biased region" description="Low complexity" evidence="1">
    <location>
        <begin position="58"/>
        <end position="77"/>
    </location>
</feature>
<dbReference type="Gene3D" id="6.20.250.70">
    <property type="match status" value="1"/>
</dbReference>
<feature type="compositionally biased region" description="Polar residues" evidence="1">
    <location>
        <begin position="419"/>
        <end position="429"/>
    </location>
</feature>
<feature type="compositionally biased region" description="Acidic residues" evidence="1">
    <location>
        <begin position="45"/>
        <end position="55"/>
    </location>
</feature>
<feature type="compositionally biased region" description="Acidic residues" evidence="1">
    <location>
        <begin position="93"/>
        <end position="121"/>
    </location>
</feature>
<protein>
    <recommendedName>
        <fullName evidence="4">DNA-directed RNA polymerase I subunit RPA34.5</fullName>
    </recommendedName>
</protein>
<organism evidence="2 3">
    <name type="scientific">Monilinia fructicola</name>
    <name type="common">Brown rot fungus</name>
    <name type="synonym">Ciboria fructicola</name>
    <dbReference type="NCBI Taxonomy" id="38448"/>
    <lineage>
        <taxon>Eukaryota</taxon>
        <taxon>Fungi</taxon>
        <taxon>Dikarya</taxon>
        <taxon>Ascomycota</taxon>
        <taxon>Pezizomycotina</taxon>
        <taxon>Leotiomycetes</taxon>
        <taxon>Helotiales</taxon>
        <taxon>Sclerotiniaceae</taxon>
        <taxon>Monilinia</taxon>
    </lineage>
</organism>
<dbReference type="Pfam" id="PF08208">
    <property type="entry name" value="RNA_polI_A34"/>
    <property type="match status" value="1"/>
</dbReference>
<feature type="region of interest" description="Disordered" evidence="1">
    <location>
        <begin position="1"/>
        <end position="169"/>
    </location>
</feature>
<dbReference type="InterPro" id="IPR053263">
    <property type="entry name" value="Euk_RPA34_RNAP_subunit"/>
</dbReference>
<name>A0A5M9JHB3_MONFR</name>
<gene>
    <name evidence="2" type="ORF">EYC84_009064</name>
</gene>
<evidence type="ECO:0000313" key="2">
    <source>
        <dbReference type="EMBL" id="KAA8566505.1"/>
    </source>
</evidence>
<dbReference type="PANTHER" id="PTHR28155:SF1">
    <property type="entry name" value="DNA-DIRECTED RNA POLYMERASE I SUBUNIT RPA34.5-DOMAIN-CONTAINING PROTEIN"/>
    <property type="match status" value="1"/>
</dbReference>
<feature type="compositionally biased region" description="Basic and acidic residues" evidence="1">
    <location>
        <begin position="343"/>
        <end position="362"/>
    </location>
</feature>
<keyword evidence="3" id="KW-1185">Reference proteome</keyword>
<dbReference type="VEuPathDB" id="FungiDB:MFRU_042g00290"/>
<feature type="region of interest" description="Disordered" evidence="1">
    <location>
        <begin position="263"/>
        <end position="480"/>
    </location>
</feature>
<feature type="compositionally biased region" description="Polar residues" evidence="1">
    <location>
        <begin position="25"/>
        <end position="40"/>
    </location>
</feature>